<feature type="region of interest" description="Disordered" evidence="1">
    <location>
        <begin position="1"/>
        <end position="34"/>
    </location>
</feature>
<evidence type="ECO:0000313" key="2">
    <source>
        <dbReference type="EMBL" id="ADB76273.1"/>
    </source>
</evidence>
<dbReference type="KEGG" id="gob:Gobs_3690"/>
<reference evidence="2 3" key="1">
    <citation type="journal article" date="2010" name="Stand. Genomic Sci.">
        <title>Complete genome sequence of Geodermatophilus obscurus type strain (G-20).</title>
        <authorList>
            <person name="Ivanova N."/>
            <person name="Sikorski J."/>
            <person name="Jando M."/>
            <person name="Munk C."/>
            <person name="Lapidus A."/>
            <person name="Glavina Del Rio T."/>
            <person name="Copeland A."/>
            <person name="Tice H."/>
            <person name="Cheng J.-F."/>
            <person name="Lucas S."/>
            <person name="Chen F."/>
            <person name="Nolan M."/>
            <person name="Bruce D."/>
            <person name="Goodwin L."/>
            <person name="Pitluck S."/>
            <person name="Mavromatis K."/>
            <person name="Mikhailova N."/>
            <person name="Pati A."/>
            <person name="Chen A."/>
            <person name="Palaniappan K."/>
            <person name="Land M."/>
            <person name="Hauser L."/>
            <person name="Chang Y.-J."/>
            <person name="Jeffries C.D."/>
            <person name="Meincke L."/>
            <person name="Brettin T."/>
            <person name="Detter J.C."/>
            <person name="Detter J.C."/>
            <person name="Rohde M."/>
            <person name="Goeker M."/>
            <person name="Bristow J."/>
            <person name="Eisen J.A."/>
            <person name="Markowitz V."/>
            <person name="Hugenholtz P."/>
            <person name="Kyrpides N.C."/>
            <person name="Klenk H.-P."/>
        </authorList>
    </citation>
    <scope>NUCLEOTIDE SEQUENCE [LARGE SCALE GENOMIC DNA]</scope>
    <source>
        <strain evidence="3">ATCC 25078 / DSM 43160 / JCM 3152 / KCC A-0152 / KCTC 9177 / NBRC 13315 / NRRL B-3577 / G-20</strain>
    </source>
</reference>
<dbReference type="AlphaFoldDB" id="D2SCE5"/>
<dbReference type="STRING" id="526225.Gobs_3690"/>
<sequence>MSDAESWSRDSTRGPGDGRCTAGTDATEVPFRTTDEPLDVAVRVTAVLRGKENG</sequence>
<proteinExistence type="predicted"/>
<reference evidence="3" key="2">
    <citation type="submission" date="2010-01" db="EMBL/GenBank/DDBJ databases">
        <title>The complete genome of Geodermatophilus obscurus DSM 43160.</title>
        <authorList>
            <consortium name="US DOE Joint Genome Institute (JGI-PGF)"/>
            <person name="Lucas S."/>
            <person name="Copeland A."/>
            <person name="Lapidus A."/>
            <person name="Glavina del Rio T."/>
            <person name="Dalin E."/>
            <person name="Tice H."/>
            <person name="Bruce D."/>
            <person name="Goodwin L."/>
            <person name="Pitluck S."/>
            <person name="Kyrpides N."/>
            <person name="Mavromatis K."/>
            <person name="Ivanova N."/>
            <person name="Munk A.C."/>
            <person name="Brettin T."/>
            <person name="Detter J.C."/>
            <person name="Han C."/>
            <person name="Larimer F."/>
            <person name="Land M."/>
            <person name="Hauser L."/>
            <person name="Markowitz V."/>
            <person name="Cheng J.-F."/>
            <person name="Hugenholtz P."/>
            <person name="Woyke T."/>
            <person name="Wu D."/>
            <person name="Jando M."/>
            <person name="Schneider S."/>
            <person name="Klenk H.-P."/>
            <person name="Eisen J.A."/>
        </authorList>
    </citation>
    <scope>NUCLEOTIDE SEQUENCE [LARGE SCALE GENOMIC DNA]</scope>
    <source>
        <strain evidence="3">ATCC 25078 / DSM 43160 / JCM 3152 / KCC A-0152 / KCTC 9177 / NBRC 13315 / NRRL B-3577 / G-20</strain>
    </source>
</reference>
<dbReference type="Proteomes" id="UP000001382">
    <property type="component" value="Chromosome"/>
</dbReference>
<keyword evidence="3" id="KW-1185">Reference proteome</keyword>
<gene>
    <name evidence="2" type="ordered locus">Gobs_3690</name>
</gene>
<dbReference type="EMBL" id="CP001867">
    <property type="protein sequence ID" value="ADB76273.1"/>
    <property type="molecule type" value="Genomic_DNA"/>
</dbReference>
<accession>D2SCE5</accession>
<evidence type="ECO:0000313" key="3">
    <source>
        <dbReference type="Proteomes" id="UP000001382"/>
    </source>
</evidence>
<dbReference type="HOGENOM" id="CLU_3043836_0_0_11"/>
<feature type="compositionally biased region" description="Basic and acidic residues" evidence="1">
    <location>
        <begin position="1"/>
        <end position="12"/>
    </location>
</feature>
<evidence type="ECO:0000256" key="1">
    <source>
        <dbReference type="SAM" id="MobiDB-lite"/>
    </source>
</evidence>
<protein>
    <submittedName>
        <fullName evidence="2">Uncharacterized protein</fullName>
    </submittedName>
</protein>
<name>D2SCE5_GEOOG</name>
<organism evidence="2 3">
    <name type="scientific">Geodermatophilus obscurus (strain ATCC 25078 / DSM 43160 / JCM 3152 / CCUG 61914 / KCC A-0152 / KCTC 9177 / NBRC 13315 / NRRL B-3577 / G-20)</name>
    <dbReference type="NCBI Taxonomy" id="526225"/>
    <lineage>
        <taxon>Bacteria</taxon>
        <taxon>Bacillati</taxon>
        <taxon>Actinomycetota</taxon>
        <taxon>Actinomycetes</taxon>
        <taxon>Geodermatophilales</taxon>
        <taxon>Geodermatophilaceae</taxon>
        <taxon>Geodermatophilus</taxon>
    </lineage>
</organism>